<gene>
    <name evidence="1" type="ORF">M472_08940</name>
</gene>
<dbReference type="Proteomes" id="UP000016584">
    <property type="component" value="Unassembled WGS sequence"/>
</dbReference>
<reference evidence="1 2" key="1">
    <citation type="journal article" date="2013" name="Genome Announc.">
        <title>The Draft Genome Sequence of Sphingomonas paucimobilis Strain HER1398 (Proteobacteria), Host to the Giant PAU Phage, Indicates That It Is a Member of the Genus Sphingobacterium (Bacteroidetes).</title>
        <authorList>
            <person name="White R.A.III."/>
            <person name="Suttle C.A."/>
        </authorList>
    </citation>
    <scope>NUCLEOTIDE SEQUENCE [LARGE SCALE GENOMIC DNA]</scope>
    <source>
        <strain evidence="1 2">HER1398</strain>
    </source>
</reference>
<name>U2HUD1_9SPHI</name>
<dbReference type="STRING" id="1346330.M472_08940"/>
<dbReference type="AlphaFoldDB" id="U2HUD1"/>
<comment type="caution">
    <text evidence="1">The sequence shown here is derived from an EMBL/GenBank/DDBJ whole genome shotgun (WGS) entry which is preliminary data.</text>
</comment>
<evidence type="ECO:0000313" key="1">
    <source>
        <dbReference type="EMBL" id="ERJ58895.1"/>
    </source>
</evidence>
<dbReference type="EMBL" id="ATDL01000015">
    <property type="protein sequence ID" value="ERJ58895.1"/>
    <property type="molecule type" value="Genomic_DNA"/>
</dbReference>
<sequence>MCKPDLKRYMFLKALRNSWQQYNILCLLDRFLLFPTTVPTVSGSKGLSQSITMDTPKARVKIAFFRRSRYLSLSYWSQFAGGITAEITGNREGRS</sequence>
<proteinExistence type="predicted"/>
<keyword evidence="2" id="KW-1185">Reference proteome</keyword>
<accession>U2HUD1</accession>
<protein>
    <submittedName>
        <fullName evidence="1">Uncharacterized protein</fullName>
    </submittedName>
</protein>
<organism evidence="1 2">
    <name type="scientific">Sphingobacterium paucimobilis HER1398</name>
    <dbReference type="NCBI Taxonomy" id="1346330"/>
    <lineage>
        <taxon>Bacteria</taxon>
        <taxon>Pseudomonadati</taxon>
        <taxon>Bacteroidota</taxon>
        <taxon>Sphingobacteriia</taxon>
        <taxon>Sphingobacteriales</taxon>
        <taxon>Sphingobacteriaceae</taxon>
        <taxon>Sphingobacterium</taxon>
    </lineage>
</organism>
<evidence type="ECO:0000313" key="2">
    <source>
        <dbReference type="Proteomes" id="UP000016584"/>
    </source>
</evidence>